<dbReference type="GO" id="GO:0003676">
    <property type="term" value="F:nucleic acid binding"/>
    <property type="evidence" value="ECO:0007669"/>
    <property type="project" value="InterPro"/>
</dbReference>
<evidence type="ECO:0000313" key="1">
    <source>
        <dbReference type="EMBL" id="VDL70015.1"/>
    </source>
</evidence>
<proteinExistence type="predicted"/>
<keyword evidence="2" id="KW-1185">Reference proteome</keyword>
<gene>
    <name evidence="1" type="ORF">NBR_LOCUS6426</name>
</gene>
<dbReference type="Gene3D" id="3.30.420.10">
    <property type="entry name" value="Ribonuclease H-like superfamily/Ribonuclease H"/>
    <property type="match status" value="1"/>
</dbReference>
<sequence length="121" mass="13726">MVGYLFQSSQKPLSVEVLLRAHSAELMECAIVTYDGKAPLFFVDAGARIDTEIYLEDILRKHFLPWFTSHFEKKMRAVQQDEALVHEANLNISGAGILTDFIAAKDCPPNSPEFIFLNYFI</sequence>
<reference evidence="3" key="1">
    <citation type="submission" date="2017-02" db="UniProtKB">
        <authorList>
            <consortium name="WormBaseParasite"/>
        </authorList>
    </citation>
    <scope>IDENTIFICATION</scope>
</reference>
<protein>
    <submittedName>
        <fullName evidence="1 3">Uncharacterized protein</fullName>
    </submittedName>
</protein>
<dbReference type="Proteomes" id="UP000271162">
    <property type="component" value="Unassembled WGS sequence"/>
</dbReference>
<name>A0A0N4XUM4_NIPBR</name>
<dbReference type="AlphaFoldDB" id="A0A0N4XUM4"/>
<dbReference type="STRING" id="27835.A0A0N4XUM4"/>
<reference evidence="1 2" key="2">
    <citation type="submission" date="2018-11" db="EMBL/GenBank/DDBJ databases">
        <authorList>
            <consortium name="Pathogen Informatics"/>
        </authorList>
    </citation>
    <scope>NUCLEOTIDE SEQUENCE [LARGE SCALE GENOMIC DNA]</scope>
</reference>
<dbReference type="EMBL" id="UYSL01019800">
    <property type="protein sequence ID" value="VDL70015.1"/>
    <property type="molecule type" value="Genomic_DNA"/>
</dbReference>
<dbReference type="InterPro" id="IPR036397">
    <property type="entry name" value="RNaseH_sf"/>
</dbReference>
<evidence type="ECO:0000313" key="2">
    <source>
        <dbReference type="Proteomes" id="UP000271162"/>
    </source>
</evidence>
<organism evidence="3">
    <name type="scientific">Nippostrongylus brasiliensis</name>
    <name type="common">Rat hookworm</name>
    <dbReference type="NCBI Taxonomy" id="27835"/>
    <lineage>
        <taxon>Eukaryota</taxon>
        <taxon>Metazoa</taxon>
        <taxon>Ecdysozoa</taxon>
        <taxon>Nematoda</taxon>
        <taxon>Chromadorea</taxon>
        <taxon>Rhabditida</taxon>
        <taxon>Rhabditina</taxon>
        <taxon>Rhabditomorpha</taxon>
        <taxon>Strongyloidea</taxon>
        <taxon>Heligmosomidae</taxon>
        <taxon>Nippostrongylus</taxon>
    </lineage>
</organism>
<accession>A0A0N4XUM4</accession>
<dbReference type="WBParaSite" id="NBR_0000642501-mRNA-1">
    <property type="protein sequence ID" value="NBR_0000642501-mRNA-1"/>
    <property type="gene ID" value="NBR_0000642501"/>
</dbReference>
<evidence type="ECO:0000313" key="3">
    <source>
        <dbReference type="WBParaSite" id="NBR_0000642501-mRNA-1"/>
    </source>
</evidence>